<evidence type="ECO:0000313" key="7">
    <source>
        <dbReference type="EMBL" id="CAK9199695.1"/>
    </source>
</evidence>
<keyword evidence="5" id="KW-1133">Transmembrane helix</keyword>
<evidence type="ECO:0000256" key="4">
    <source>
        <dbReference type="ARBA" id="ARBA00023034"/>
    </source>
</evidence>
<keyword evidence="8" id="KW-1185">Reference proteome</keyword>
<keyword evidence="5" id="KW-0812">Transmembrane</keyword>
<comment type="similarity">
    <text evidence="2">Belongs to the glycosyltransferase 47 family.</text>
</comment>
<gene>
    <name evidence="7" type="ORF">CSSPTR1EN2_LOCUS5065</name>
</gene>
<dbReference type="Pfam" id="PF03016">
    <property type="entry name" value="Exostosin_GT47"/>
    <property type="match status" value="1"/>
</dbReference>
<protein>
    <recommendedName>
        <fullName evidence="6">Exostosin GT47 domain-containing protein</fullName>
    </recommendedName>
</protein>
<dbReference type="PANTHER" id="PTHR11062">
    <property type="entry name" value="EXOSTOSIN HEPARAN SULFATE GLYCOSYLTRANSFERASE -RELATED"/>
    <property type="match status" value="1"/>
</dbReference>
<evidence type="ECO:0000313" key="8">
    <source>
        <dbReference type="Proteomes" id="UP001497512"/>
    </source>
</evidence>
<keyword evidence="5" id="KW-0472">Membrane</keyword>
<evidence type="ECO:0000256" key="3">
    <source>
        <dbReference type="ARBA" id="ARBA00022968"/>
    </source>
</evidence>
<feature type="transmembrane region" description="Helical" evidence="5">
    <location>
        <begin position="16"/>
        <end position="40"/>
    </location>
</feature>
<dbReference type="PANTHER" id="PTHR11062:SF73">
    <property type="entry name" value="EXOSTOSIN-LIKE 3"/>
    <property type="match status" value="1"/>
</dbReference>
<feature type="domain" description="Exostosin GT47" evidence="6">
    <location>
        <begin position="88"/>
        <end position="336"/>
    </location>
</feature>
<name>A0ABP0TLK1_9BRYO</name>
<keyword evidence="4" id="KW-0333">Golgi apparatus</keyword>
<evidence type="ECO:0000256" key="1">
    <source>
        <dbReference type="ARBA" id="ARBA00004323"/>
    </source>
</evidence>
<dbReference type="InterPro" id="IPR004263">
    <property type="entry name" value="Exostosin"/>
</dbReference>
<evidence type="ECO:0000259" key="6">
    <source>
        <dbReference type="Pfam" id="PF03016"/>
    </source>
</evidence>
<dbReference type="InterPro" id="IPR040911">
    <property type="entry name" value="Exostosin_GT47"/>
</dbReference>
<dbReference type="EMBL" id="OZ019904">
    <property type="protein sequence ID" value="CAK9199695.1"/>
    <property type="molecule type" value="Genomic_DNA"/>
</dbReference>
<dbReference type="Proteomes" id="UP001497512">
    <property type="component" value="Chromosome 12"/>
</dbReference>
<proteinExistence type="inferred from homology"/>
<evidence type="ECO:0000256" key="5">
    <source>
        <dbReference type="SAM" id="Phobius"/>
    </source>
</evidence>
<accession>A0ABP0TLK1</accession>
<sequence length="377" mass="43392">MFNPMSSSRAACDRKFIIVLVLVIVIESFVMVVPTGFFVLHHRSAKFPLCSMGTCFNFSRCNKDQLLVYSYNDPAPLNPPTYFREFPDSQLQTSDPEKACLFFVYSDTETNENAWWWQKPHLQTLPFWNNGMNHVIITFADRWSETNPPAASIGMASIMSTELHHTAYRGGFDISIPLPRLQQQSPPELASVKPFQRKYFATFKGTRYLSREGAFRSSEAFRGMHSGKDVIVATTCRQETNDKLVRWQPWKATGCEEDQRVYDSYDFVDLLNSTFAFVPAGRSPASYRFLEVLSAGAIPVLIADDYVRPFESLIQWERCLLQFSTHDLHRILPTLRSLPKEDVVDRQCYCQQVFANFLQDDSTLFRSVILSLQQRMT</sequence>
<comment type="subcellular location">
    <subcellularLocation>
        <location evidence="1">Golgi apparatus membrane</location>
        <topology evidence="1">Single-pass type II membrane protein</topology>
    </subcellularLocation>
</comment>
<evidence type="ECO:0000256" key="2">
    <source>
        <dbReference type="ARBA" id="ARBA00010271"/>
    </source>
</evidence>
<organism evidence="7 8">
    <name type="scientific">Sphagnum troendelagicum</name>
    <dbReference type="NCBI Taxonomy" id="128251"/>
    <lineage>
        <taxon>Eukaryota</taxon>
        <taxon>Viridiplantae</taxon>
        <taxon>Streptophyta</taxon>
        <taxon>Embryophyta</taxon>
        <taxon>Bryophyta</taxon>
        <taxon>Sphagnophytina</taxon>
        <taxon>Sphagnopsida</taxon>
        <taxon>Sphagnales</taxon>
        <taxon>Sphagnaceae</taxon>
        <taxon>Sphagnum</taxon>
    </lineage>
</organism>
<keyword evidence="3" id="KW-0735">Signal-anchor</keyword>
<reference evidence="7" key="1">
    <citation type="submission" date="2024-02" db="EMBL/GenBank/DDBJ databases">
        <authorList>
            <consortium name="ELIXIR-Norway"/>
            <consortium name="Elixir Norway"/>
        </authorList>
    </citation>
    <scope>NUCLEOTIDE SEQUENCE</scope>
</reference>